<name>A0A8H7ZQR9_9FUNG</name>
<dbReference type="EMBL" id="JAEFCI010009705">
    <property type="protein sequence ID" value="KAG5457662.1"/>
    <property type="molecule type" value="Genomic_DNA"/>
</dbReference>
<proteinExistence type="predicted"/>
<evidence type="ECO:0000313" key="2">
    <source>
        <dbReference type="Proteomes" id="UP000673691"/>
    </source>
</evidence>
<keyword evidence="2" id="KW-1185">Reference proteome</keyword>
<protein>
    <submittedName>
        <fullName evidence="1">Uncharacterized protein</fullName>
    </submittedName>
</protein>
<dbReference type="AlphaFoldDB" id="A0A8H7ZQR9"/>
<reference evidence="1 2" key="1">
    <citation type="journal article" name="Sci. Rep.">
        <title>Genome-scale phylogenetic analyses confirm Olpidium as the closest living zoosporic fungus to the non-flagellated, terrestrial fungi.</title>
        <authorList>
            <person name="Chang Y."/>
            <person name="Rochon D."/>
            <person name="Sekimoto S."/>
            <person name="Wang Y."/>
            <person name="Chovatia M."/>
            <person name="Sandor L."/>
            <person name="Salamov A."/>
            <person name="Grigoriev I.V."/>
            <person name="Stajich J.E."/>
            <person name="Spatafora J.W."/>
        </authorList>
    </citation>
    <scope>NUCLEOTIDE SEQUENCE [LARGE SCALE GENOMIC DNA]</scope>
    <source>
        <strain evidence="1">S191</strain>
    </source>
</reference>
<accession>A0A8H7ZQR9</accession>
<dbReference type="Proteomes" id="UP000673691">
    <property type="component" value="Unassembled WGS sequence"/>
</dbReference>
<sequence length="104" mass="11051">MSRDSAQWAHSVGPLALAQMTLVVGRFPLGQAEQAAQGGLMEGVDKEGLIDEQWEFAPSTLITEPSAATRHPPLAAVLVLPIEVPLLTPGTLGALSNNWHQSEE</sequence>
<gene>
    <name evidence="1" type="ORF">BJ554DRAFT_2266</name>
</gene>
<evidence type="ECO:0000313" key="1">
    <source>
        <dbReference type="EMBL" id="KAG5457662.1"/>
    </source>
</evidence>
<comment type="caution">
    <text evidence="1">The sequence shown here is derived from an EMBL/GenBank/DDBJ whole genome shotgun (WGS) entry which is preliminary data.</text>
</comment>
<organism evidence="1 2">
    <name type="scientific">Olpidium bornovanus</name>
    <dbReference type="NCBI Taxonomy" id="278681"/>
    <lineage>
        <taxon>Eukaryota</taxon>
        <taxon>Fungi</taxon>
        <taxon>Fungi incertae sedis</taxon>
        <taxon>Olpidiomycota</taxon>
        <taxon>Olpidiomycotina</taxon>
        <taxon>Olpidiomycetes</taxon>
        <taxon>Olpidiales</taxon>
        <taxon>Olpidiaceae</taxon>
        <taxon>Olpidium</taxon>
    </lineage>
</organism>